<organism evidence="1 2">
    <name type="scientific">Clathrospora elynae</name>
    <dbReference type="NCBI Taxonomy" id="706981"/>
    <lineage>
        <taxon>Eukaryota</taxon>
        <taxon>Fungi</taxon>
        <taxon>Dikarya</taxon>
        <taxon>Ascomycota</taxon>
        <taxon>Pezizomycotina</taxon>
        <taxon>Dothideomycetes</taxon>
        <taxon>Pleosporomycetidae</taxon>
        <taxon>Pleosporales</taxon>
        <taxon>Diademaceae</taxon>
        <taxon>Clathrospora</taxon>
    </lineage>
</organism>
<sequence length="99" mass="11065">MYISTPGVQILIPGSNPATTVRTCLQAMSGPCFMTNRTCCSYLMQKTCVIWREWGNIIKVGNGEGNPSYYAFRNLKVPPTNPRISRKSPQSMKLCPSFQ</sequence>
<protein>
    <submittedName>
        <fullName evidence="1">Uncharacterized protein</fullName>
    </submittedName>
</protein>
<evidence type="ECO:0000313" key="2">
    <source>
        <dbReference type="Proteomes" id="UP000800038"/>
    </source>
</evidence>
<dbReference type="Proteomes" id="UP000800038">
    <property type="component" value="Unassembled WGS sequence"/>
</dbReference>
<reference evidence="1" key="1">
    <citation type="journal article" date="2020" name="Stud. Mycol.">
        <title>101 Dothideomycetes genomes: a test case for predicting lifestyles and emergence of pathogens.</title>
        <authorList>
            <person name="Haridas S."/>
            <person name="Albert R."/>
            <person name="Binder M."/>
            <person name="Bloem J."/>
            <person name="Labutti K."/>
            <person name="Salamov A."/>
            <person name="Andreopoulos B."/>
            <person name="Baker S."/>
            <person name="Barry K."/>
            <person name="Bills G."/>
            <person name="Bluhm B."/>
            <person name="Cannon C."/>
            <person name="Castanera R."/>
            <person name="Culley D."/>
            <person name="Daum C."/>
            <person name="Ezra D."/>
            <person name="Gonzalez J."/>
            <person name="Henrissat B."/>
            <person name="Kuo A."/>
            <person name="Liang C."/>
            <person name="Lipzen A."/>
            <person name="Lutzoni F."/>
            <person name="Magnuson J."/>
            <person name="Mondo S."/>
            <person name="Nolan M."/>
            <person name="Ohm R."/>
            <person name="Pangilinan J."/>
            <person name="Park H.-J."/>
            <person name="Ramirez L."/>
            <person name="Alfaro M."/>
            <person name="Sun H."/>
            <person name="Tritt A."/>
            <person name="Yoshinaga Y."/>
            <person name="Zwiers L.-H."/>
            <person name="Turgeon B."/>
            <person name="Goodwin S."/>
            <person name="Spatafora J."/>
            <person name="Crous P."/>
            <person name="Grigoriev I."/>
        </authorList>
    </citation>
    <scope>NUCLEOTIDE SEQUENCE</scope>
    <source>
        <strain evidence="1">CBS 161.51</strain>
    </source>
</reference>
<dbReference type="AlphaFoldDB" id="A0A6A5SRP8"/>
<accession>A0A6A5SRP8</accession>
<dbReference type="EMBL" id="ML976027">
    <property type="protein sequence ID" value="KAF1943251.1"/>
    <property type="molecule type" value="Genomic_DNA"/>
</dbReference>
<name>A0A6A5SRP8_9PLEO</name>
<gene>
    <name evidence="1" type="ORF">EJ02DRAFT_146273</name>
</gene>
<proteinExistence type="predicted"/>
<keyword evidence="2" id="KW-1185">Reference proteome</keyword>
<evidence type="ECO:0000313" key="1">
    <source>
        <dbReference type="EMBL" id="KAF1943251.1"/>
    </source>
</evidence>